<dbReference type="EMBL" id="MVKX01000007">
    <property type="protein sequence ID" value="OOV81173.1"/>
    <property type="molecule type" value="Genomic_DNA"/>
</dbReference>
<dbReference type="Pfam" id="PF00440">
    <property type="entry name" value="TetR_N"/>
    <property type="match status" value="1"/>
</dbReference>
<keyword evidence="5" id="KW-1185">Reference proteome</keyword>
<dbReference type="SUPFAM" id="SSF46689">
    <property type="entry name" value="Homeodomain-like"/>
    <property type="match status" value="1"/>
</dbReference>
<dbReference type="Gene3D" id="1.10.357.10">
    <property type="entry name" value="Tetracycline Repressor, domain 2"/>
    <property type="match status" value="1"/>
</dbReference>
<protein>
    <submittedName>
        <fullName evidence="4">TetR family transcriptional regulator</fullName>
    </submittedName>
</protein>
<evidence type="ECO:0000259" key="3">
    <source>
        <dbReference type="PROSITE" id="PS50977"/>
    </source>
</evidence>
<dbReference type="PROSITE" id="PS50977">
    <property type="entry name" value="HTH_TETR_2"/>
    <property type="match status" value="1"/>
</dbReference>
<comment type="caution">
    <text evidence="4">The sequence shown here is derived from an EMBL/GenBank/DDBJ whole genome shotgun (WGS) entry which is preliminary data.</text>
</comment>
<feature type="domain" description="HTH tetR-type" evidence="3">
    <location>
        <begin position="4"/>
        <end position="64"/>
    </location>
</feature>
<feature type="DNA-binding region" description="H-T-H motif" evidence="2">
    <location>
        <begin position="27"/>
        <end position="46"/>
    </location>
</feature>
<accession>A0A1T1GUA5</accession>
<proteinExistence type="predicted"/>
<evidence type="ECO:0000256" key="1">
    <source>
        <dbReference type="ARBA" id="ARBA00023125"/>
    </source>
</evidence>
<organism evidence="4 5">
    <name type="scientific">Acinetobacter amyesii</name>
    <dbReference type="NCBI Taxonomy" id="2942470"/>
    <lineage>
        <taxon>Bacteria</taxon>
        <taxon>Pseudomonadati</taxon>
        <taxon>Pseudomonadota</taxon>
        <taxon>Gammaproteobacteria</taxon>
        <taxon>Moraxellales</taxon>
        <taxon>Moraxellaceae</taxon>
        <taxon>Acinetobacter</taxon>
    </lineage>
</organism>
<dbReference type="RefSeq" id="WP_078190733.1">
    <property type="nucleotide sequence ID" value="NZ_JAMCOZ010000009.1"/>
</dbReference>
<evidence type="ECO:0000256" key="2">
    <source>
        <dbReference type="PROSITE-ProRule" id="PRU00335"/>
    </source>
</evidence>
<sequence length="204" mass="22733">MAISSSQKRIHRAALRLFAEKGSTAITVSELAEVSGVARGTIYNNGLNPDSLFEDIAHQLTHEMNTRVIKTFGDDQDAAWRIATGVRMYIRRAHEEPDWGRFICKFSFNSQSLSGLWTGEASPLSDLHKGIETQRYHIRPELLPAVMAMVTGSVLSSIFLVLEGHKTWREIGSEVAELLLTAVGLDTQEAFEIAHRELPELTEV</sequence>
<reference evidence="4 5" key="1">
    <citation type="submission" date="2017-02" db="EMBL/GenBank/DDBJ databases">
        <title>Acinetobacter sp. ANC 4945, whole genome shotgun sequencing project.</title>
        <authorList>
            <person name="Radolfova-Krizova L."/>
            <person name="Al Atrouni A."/>
            <person name="Nemec A."/>
        </authorList>
    </citation>
    <scope>NUCLEOTIDE SEQUENCE [LARGE SCALE GENOMIC DNA]</scope>
    <source>
        <strain evidence="4 5">ANC 4945</strain>
    </source>
</reference>
<dbReference type="InterPro" id="IPR001647">
    <property type="entry name" value="HTH_TetR"/>
</dbReference>
<name>A0A1T1GUA5_9GAMM</name>
<dbReference type="InterPro" id="IPR049513">
    <property type="entry name" value="TetR_C_40"/>
</dbReference>
<dbReference type="AlphaFoldDB" id="A0A1T1GUA5"/>
<dbReference type="Pfam" id="PF21306">
    <property type="entry name" value="TetR_C_40"/>
    <property type="match status" value="1"/>
</dbReference>
<dbReference type="Proteomes" id="UP000191160">
    <property type="component" value="Unassembled WGS sequence"/>
</dbReference>
<keyword evidence="1 2" id="KW-0238">DNA-binding</keyword>
<gene>
    <name evidence="4" type="ORF">B1202_11460</name>
</gene>
<evidence type="ECO:0000313" key="4">
    <source>
        <dbReference type="EMBL" id="OOV81173.1"/>
    </source>
</evidence>
<dbReference type="InterPro" id="IPR009057">
    <property type="entry name" value="Homeodomain-like_sf"/>
</dbReference>
<dbReference type="GO" id="GO:0003677">
    <property type="term" value="F:DNA binding"/>
    <property type="evidence" value="ECO:0007669"/>
    <property type="project" value="UniProtKB-UniRule"/>
</dbReference>
<evidence type="ECO:0000313" key="5">
    <source>
        <dbReference type="Proteomes" id="UP000191160"/>
    </source>
</evidence>